<reference evidence="6 7" key="1">
    <citation type="submission" date="2020-08" db="EMBL/GenBank/DDBJ databases">
        <title>Functional genomics of gut bacteria from endangered species of beetles.</title>
        <authorList>
            <person name="Carlos-Shanley C."/>
        </authorList>
    </citation>
    <scope>NUCLEOTIDE SEQUENCE [LARGE SCALE GENOMIC DNA]</scope>
    <source>
        <strain evidence="6 7">S00136</strain>
    </source>
</reference>
<comment type="caution">
    <text evidence="6">The sequence shown here is derived from an EMBL/GenBank/DDBJ whole genome shotgun (WGS) entry which is preliminary data.</text>
</comment>
<keyword evidence="2 6" id="KW-0238">DNA-binding</keyword>
<dbReference type="AlphaFoldDB" id="A0A841NF66"/>
<sequence length="279" mass="33034">MIAIPSFIQKKLLLLHFIISCFSLDIKNSNDTLIDFRMFGITTKKSPRNKKFNFVYANLLIKEYKIKDINREKNATNFQKADNFFFHTISVNIILIFCLFFICSILAVTLYMSLQQYKRRINIKQKYYEDVILQLKEQIILNQNQADENKRNTGSKDDFEINKIFGETAFQQMLGKFLEIEKNKEFLDPDFKLSYLAKKLDTNTTYLSSFFNNFLKKGFNQYLQEKRIEYLLELLKKDSKYTKYTVQAISEHIGYKSSSAFSKVFKQHMGISYSEFIKG</sequence>
<feature type="transmembrane region" description="Helical" evidence="4">
    <location>
        <begin position="84"/>
        <end position="114"/>
    </location>
</feature>
<keyword evidence="4" id="KW-0472">Membrane</keyword>
<evidence type="ECO:0000313" key="7">
    <source>
        <dbReference type="Proteomes" id="UP000589738"/>
    </source>
</evidence>
<dbReference type="InterPro" id="IPR009057">
    <property type="entry name" value="Homeodomain-like_sf"/>
</dbReference>
<evidence type="ECO:0000256" key="3">
    <source>
        <dbReference type="ARBA" id="ARBA00023163"/>
    </source>
</evidence>
<dbReference type="EMBL" id="JACHLC010000003">
    <property type="protein sequence ID" value="MBB6371920.1"/>
    <property type="molecule type" value="Genomic_DNA"/>
</dbReference>
<keyword evidence="4" id="KW-0812">Transmembrane</keyword>
<dbReference type="SUPFAM" id="SSF46689">
    <property type="entry name" value="Homeodomain-like"/>
    <property type="match status" value="1"/>
</dbReference>
<evidence type="ECO:0000259" key="5">
    <source>
        <dbReference type="PROSITE" id="PS01124"/>
    </source>
</evidence>
<organism evidence="6 7">
    <name type="scientific">Chryseobacterium shigense</name>
    <dbReference type="NCBI Taxonomy" id="297244"/>
    <lineage>
        <taxon>Bacteria</taxon>
        <taxon>Pseudomonadati</taxon>
        <taxon>Bacteroidota</taxon>
        <taxon>Flavobacteriia</taxon>
        <taxon>Flavobacteriales</taxon>
        <taxon>Weeksellaceae</taxon>
        <taxon>Chryseobacterium group</taxon>
        <taxon>Chryseobacterium</taxon>
    </lineage>
</organism>
<gene>
    <name evidence="6" type="ORF">HNP36_003005</name>
</gene>
<dbReference type="RefSeq" id="WP_184429278.1">
    <property type="nucleotide sequence ID" value="NZ_JACHLC010000003.1"/>
</dbReference>
<feature type="domain" description="HTH araC/xylS-type" evidence="5">
    <location>
        <begin position="172"/>
        <end position="279"/>
    </location>
</feature>
<keyword evidence="7" id="KW-1185">Reference proteome</keyword>
<proteinExistence type="predicted"/>
<keyword evidence="4" id="KW-1133">Transmembrane helix</keyword>
<dbReference type="Pfam" id="PF12833">
    <property type="entry name" value="HTH_18"/>
    <property type="match status" value="1"/>
</dbReference>
<accession>A0A841NF66</accession>
<evidence type="ECO:0000256" key="2">
    <source>
        <dbReference type="ARBA" id="ARBA00023125"/>
    </source>
</evidence>
<evidence type="ECO:0000256" key="1">
    <source>
        <dbReference type="ARBA" id="ARBA00023015"/>
    </source>
</evidence>
<dbReference type="PANTHER" id="PTHR43280:SF2">
    <property type="entry name" value="HTH-TYPE TRANSCRIPTIONAL REGULATOR EXSA"/>
    <property type="match status" value="1"/>
</dbReference>
<dbReference type="PROSITE" id="PS01124">
    <property type="entry name" value="HTH_ARAC_FAMILY_2"/>
    <property type="match status" value="1"/>
</dbReference>
<dbReference type="GO" id="GO:0043565">
    <property type="term" value="F:sequence-specific DNA binding"/>
    <property type="evidence" value="ECO:0007669"/>
    <property type="project" value="InterPro"/>
</dbReference>
<evidence type="ECO:0000256" key="4">
    <source>
        <dbReference type="SAM" id="Phobius"/>
    </source>
</evidence>
<keyword evidence="3" id="KW-0804">Transcription</keyword>
<protein>
    <submittedName>
        <fullName evidence="6">AraC-like DNA-binding protein</fullName>
    </submittedName>
</protein>
<keyword evidence="1" id="KW-0805">Transcription regulation</keyword>
<name>A0A841NF66_9FLAO</name>
<dbReference type="InterPro" id="IPR018060">
    <property type="entry name" value="HTH_AraC"/>
</dbReference>
<evidence type="ECO:0000313" key="6">
    <source>
        <dbReference type="EMBL" id="MBB6371920.1"/>
    </source>
</evidence>
<dbReference type="Proteomes" id="UP000589738">
    <property type="component" value="Unassembled WGS sequence"/>
</dbReference>
<dbReference type="Gene3D" id="1.10.10.60">
    <property type="entry name" value="Homeodomain-like"/>
    <property type="match status" value="2"/>
</dbReference>
<dbReference type="GO" id="GO:0003700">
    <property type="term" value="F:DNA-binding transcription factor activity"/>
    <property type="evidence" value="ECO:0007669"/>
    <property type="project" value="InterPro"/>
</dbReference>
<dbReference type="SMART" id="SM00342">
    <property type="entry name" value="HTH_ARAC"/>
    <property type="match status" value="1"/>
</dbReference>
<dbReference type="PANTHER" id="PTHR43280">
    <property type="entry name" value="ARAC-FAMILY TRANSCRIPTIONAL REGULATOR"/>
    <property type="match status" value="1"/>
</dbReference>